<sequence length="390" mass="42719">MKIRSHWSLWVLLLSGILALSLIQNATAYSYVYVVNSYVHGSNPDWSTVAKIDGEDLSLIETVEVGDNAHSIAMVQSPNRLWVTCPDSDHIAVINPSTMELIDNIEIEGKQPTGIAVSPYDSRVYVTFSETGEVGIFHPQEMELISSIHVGGNPSSITFTPSGAKAYAVDYQEPAVYVIDAVRNALITTLNFPGHAIQDAIASPDGSTIYLANMDQNKIEVIRTRDDFILAPMETSLHPRGIAISPDGQYLFLGHYTATDAYVDMIRLSDGQVVSTASIPSNPRCIKVSSDGQRIFVTEHNEDALYLYDVSGETLSPAGHVDLNSVSGQQASPVGLVIQEVALIPSGKMIIQRPPRPQDLLPNEPIRLIDTLPIKFERYKYTMPLKTPPT</sequence>
<dbReference type="AlphaFoldDB" id="A0A0W8F7F9"/>
<dbReference type="InterPro" id="IPR015943">
    <property type="entry name" value="WD40/YVTN_repeat-like_dom_sf"/>
</dbReference>
<proteinExistence type="predicted"/>
<dbReference type="InterPro" id="IPR051200">
    <property type="entry name" value="Host-pathogen_enzymatic-act"/>
</dbReference>
<dbReference type="PANTHER" id="PTHR47197:SF3">
    <property type="entry name" value="DIHYDRO-HEME D1 DEHYDROGENASE"/>
    <property type="match status" value="1"/>
</dbReference>
<dbReference type="InterPro" id="IPR011045">
    <property type="entry name" value="N2O_reductase_N"/>
</dbReference>
<name>A0A0W8F7F9_9ZZZZ</name>
<dbReference type="SUPFAM" id="SSF50974">
    <property type="entry name" value="Nitrous oxide reductase, N-terminal domain"/>
    <property type="match status" value="1"/>
</dbReference>
<dbReference type="GO" id="GO:0005581">
    <property type="term" value="C:collagen trimer"/>
    <property type="evidence" value="ECO:0007669"/>
    <property type="project" value="UniProtKB-KW"/>
</dbReference>
<dbReference type="EMBL" id="LNQE01001478">
    <property type="protein sequence ID" value="KUG16826.1"/>
    <property type="molecule type" value="Genomic_DNA"/>
</dbReference>
<reference evidence="1" key="1">
    <citation type="journal article" date="2015" name="Proc. Natl. Acad. Sci. U.S.A.">
        <title>Networks of energetic and metabolic interactions define dynamics in microbial communities.</title>
        <authorList>
            <person name="Embree M."/>
            <person name="Liu J.K."/>
            <person name="Al-Bassam M.M."/>
            <person name="Zengler K."/>
        </authorList>
    </citation>
    <scope>NUCLEOTIDE SEQUENCE</scope>
</reference>
<protein>
    <submittedName>
        <fullName evidence="1">Collagen triple helix repeat domain protein</fullName>
    </submittedName>
</protein>
<dbReference type="Gene3D" id="2.130.10.10">
    <property type="entry name" value="YVTN repeat-like/Quinoprotein amine dehydrogenase"/>
    <property type="match status" value="2"/>
</dbReference>
<gene>
    <name evidence="1" type="ORF">ASZ90_013458</name>
</gene>
<keyword evidence="1" id="KW-0176">Collagen</keyword>
<comment type="caution">
    <text evidence="1">The sequence shown here is derived from an EMBL/GenBank/DDBJ whole genome shotgun (WGS) entry which is preliminary data.</text>
</comment>
<accession>A0A0W8F7F9</accession>
<organism evidence="1">
    <name type="scientific">hydrocarbon metagenome</name>
    <dbReference type="NCBI Taxonomy" id="938273"/>
    <lineage>
        <taxon>unclassified sequences</taxon>
        <taxon>metagenomes</taxon>
        <taxon>ecological metagenomes</taxon>
    </lineage>
</organism>
<dbReference type="PANTHER" id="PTHR47197">
    <property type="entry name" value="PROTEIN NIRF"/>
    <property type="match status" value="1"/>
</dbReference>
<evidence type="ECO:0000313" key="1">
    <source>
        <dbReference type="EMBL" id="KUG16826.1"/>
    </source>
</evidence>